<name>A0A6A4TJK5_SCOMX</name>
<dbReference type="EMBL" id="VEVO01000002">
    <property type="protein sequence ID" value="KAF0046213.1"/>
    <property type="molecule type" value="Genomic_DNA"/>
</dbReference>
<evidence type="ECO:0000256" key="1">
    <source>
        <dbReference type="SAM" id="MobiDB-lite"/>
    </source>
</evidence>
<dbReference type="AlphaFoldDB" id="A0A6A4TJK5"/>
<sequence length="200" mass="22919">MQLRLVPLRLFKKEPGPPTGPALERAAPRGPERSSSRRLFLFGSLASQEKLKQAPQTPSGSDGRIKETSDWSCSSKSRCERGNQFNRLKEDGEEEKKETCQIDGQIAAPDREHVVHATLRRSRPINGGGGTDRYYVWRSFIQSEPRMKRIEAPFGSDWKFLLNLHVLLSATLRFSSLQLHLLEHKTLFFFFFFFLLAALR</sequence>
<evidence type="ECO:0000256" key="2">
    <source>
        <dbReference type="SAM" id="Phobius"/>
    </source>
</evidence>
<dbReference type="Proteomes" id="UP000438429">
    <property type="component" value="Unassembled WGS sequence"/>
</dbReference>
<accession>A0A6A4TJK5</accession>
<feature type="compositionally biased region" description="Low complexity" evidence="1">
    <location>
        <begin position="37"/>
        <end position="47"/>
    </location>
</feature>
<organism evidence="3 4">
    <name type="scientific">Scophthalmus maximus</name>
    <name type="common">Turbot</name>
    <name type="synonym">Psetta maxima</name>
    <dbReference type="NCBI Taxonomy" id="52904"/>
    <lineage>
        <taxon>Eukaryota</taxon>
        <taxon>Metazoa</taxon>
        <taxon>Chordata</taxon>
        <taxon>Craniata</taxon>
        <taxon>Vertebrata</taxon>
        <taxon>Euteleostomi</taxon>
        <taxon>Actinopterygii</taxon>
        <taxon>Neopterygii</taxon>
        <taxon>Teleostei</taxon>
        <taxon>Neoteleostei</taxon>
        <taxon>Acanthomorphata</taxon>
        <taxon>Carangaria</taxon>
        <taxon>Pleuronectiformes</taxon>
        <taxon>Pleuronectoidei</taxon>
        <taxon>Scophthalmidae</taxon>
        <taxon>Scophthalmus</taxon>
    </lineage>
</organism>
<keyword evidence="2" id="KW-0472">Membrane</keyword>
<keyword evidence="2" id="KW-1133">Transmembrane helix</keyword>
<feature type="region of interest" description="Disordered" evidence="1">
    <location>
        <begin position="9"/>
        <end position="76"/>
    </location>
</feature>
<gene>
    <name evidence="3" type="ORF">F2P81_002742</name>
</gene>
<protein>
    <submittedName>
        <fullName evidence="3">Uncharacterized protein</fullName>
    </submittedName>
</protein>
<feature type="compositionally biased region" description="Basic and acidic residues" evidence="1">
    <location>
        <begin position="26"/>
        <end position="35"/>
    </location>
</feature>
<feature type="transmembrane region" description="Helical" evidence="2">
    <location>
        <begin position="181"/>
        <end position="199"/>
    </location>
</feature>
<evidence type="ECO:0000313" key="3">
    <source>
        <dbReference type="EMBL" id="KAF0046213.1"/>
    </source>
</evidence>
<comment type="caution">
    <text evidence="3">The sequence shown here is derived from an EMBL/GenBank/DDBJ whole genome shotgun (WGS) entry which is preliminary data.</text>
</comment>
<proteinExistence type="predicted"/>
<reference evidence="3 4" key="1">
    <citation type="submission" date="2019-06" db="EMBL/GenBank/DDBJ databases">
        <title>Draft genomes of female and male turbot (Scophthalmus maximus).</title>
        <authorList>
            <person name="Xu H."/>
            <person name="Xu X.-W."/>
            <person name="Shao C."/>
            <person name="Chen S."/>
        </authorList>
    </citation>
    <scope>NUCLEOTIDE SEQUENCE [LARGE SCALE GENOMIC DNA]</scope>
    <source>
        <strain evidence="3">Ysfricsl-2016a</strain>
        <tissue evidence="3">Blood</tissue>
    </source>
</reference>
<keyword evidence="2" id="KW-0812">Transmembrane</keyword>
<evidence type="ECO:0000313" key="4">
    <source>
        <dbReference type="Proteomes" id="UP000438429"/>
    </source>
</evidence>